<feature type="region of interest" description="Disordered" evidence="2">
    <location>
        <begin position="1"/>
        <end position="65"/>
    </location>
</feature>
<feature type="domain" description="Calpain catalytic" evidence="3">
    <location>
        <begin position="84"/>
        <end position="312"/>
    </location>
</feature>
<organism evidence="4 5">
    <name type="scientific">Povalibacter uvarum</name>
    <dbReference type="NCBI Taxonomy" id="732238"/>
    <lineage>
        <taxon>Bacteria</taxon>
        <taxon>Pseudomonadati</taxon>
        <taxon>Pseudomonadota</taxon>
        <taxon>Gammaproteobacteria</taxon>
        <taxon>Steroidobacterales</taxon>
        <taxon>Steroidobacteraceae</taxon>
        <taxon>Povalibacter</taxon>
    </lineage>
</organism>
<protein>
    <recommendedName>
        <fullName evidence="3">Calpain catalytic domain-containing protein</fullName>
    </recommendedName>
</protein>
<dbReference type="SUPFAM" id="SSF54001">
    <property type="entry name" value="Cysteine proteinases"/>
    <property type="match status" value="1"/>
</dbReference>
<evidence type="ECO:0000256" key="2">
    <source>
        <dbReference type="SAM" id="MobiDB-lite"/>
    </source>
</evidence>
<accession>A0A841HJB2</accession>
<keyword evidence="1" id="KW-0645">Protease</keyword>
<keyword evidence="1" id="KW-0788">Thiol protease</keyword>
<feature type="active site" evidence="1">
    <location>
        <position position="312"/>
    </location>
</feature>
<feature type="compositionally biased region" description="Polar residues" evidence="2">
    <location>
        <begin position="35"/>
        <end position="47"/>
    </location>
</feature>
<dbReference type="EMBL" id="JACHHZ010000001">
    <property type="protein sequence ID" value="MBB6092242.1"/>
    <property type="molecule type" value="Genomic_DNA"/>
</dbReference>
<proteinExistence type="predicted"/>
<dbReference type="PROSITE" id="PS50203">
    <property type="entry name" value="CALPAIN_CAT"/>
    <property type="match status" value="1"/>
</dbReference>
<evidence type="ECO:0000256" key="1">
    <source>
        <dbReference type="PROSITE-ProRule" id="PRU00239"/>
    </source>
</evidence>
<gene>
    <name evidence="4" type="ORF">HNQ60_001088</name>
</gene>
<feature type="active site" evidence="1">
    <location>
        <position position="95"/>
    </location>
</feature>
<dbReference type="GO" id="GO:0006508">
    <property type="term" value="P:proteolysis"/>
    <property type="evidence" value="ECO:0007669"/>
    <property type="project" value="UniProtKB-KW"/>
</dbReference>
<dbReference type="RefSeq" id="WP_184329983.1">
    <property type="nucleotide sequence ID" value="NZ_JACHHZ010000001.1"/>
</dbReference>
<evidence type="ECO:0000259" key="3">
    <source>
        <dbReference type="PROSITE" id="PS50203"/>
    </source>
</evidence>
<dbReference type="Proteomes" id="UP000588068">
    <property type="component" value="Unassembled WGS sequence"/>
</dbReference>
<keyword evidence="5" id="KW-1185">Reference proteome</keyword>
<dbReference type="AlphaFoldDB" id="A0A841HJB2"/>
<evidence type="ECO:0000313" key="4">
    <source>
        <dbReference type="EMBL" id="MBB6092242.1"/>
    </source>
</evidence>
<dbReference type="InterPro" id="IPR001300">
    <property type="entry name" value="Peptidase_C2_calpain_cat"/>
</dbReference>
<sequence>MTIPYRGTARVPGPLGVLSNGGSGHTPGPIGTLWQKKTPQNPPNQVKASGKRTVMPGPANDNTGKNVHAITWPLYGSKKTPIHTDVKQSPHLANCPVASILAALAFTQNGRTLLQAMVSETQTATITDVSGLDADALASPPAGGQVTSARYFTVKLPGGTREVSDVLYTTDHDKGWSPIYMTDPHEGAIWSAVIEKALAVQLGSYEQFDASNLSANDFWEKLVGKKPGGFAITKDTDLNQILKTAKAATGTATIGASKDSGTDTRIITEFHGFAVLGVESGKVKLYDPAKTKTFSITAQEFRQNFQAILFQN</sequence>
<reference evidence="4 5" key="1">
    <citation type="submission" date="2020-08" db="EMBL/GenBank/DDBJ databases">
        <title>Genomic Encyclopedia of Type Strains, Phase IV (KMG-IV): sequencing the most valuable type-strain genomes for metagenomic binning, comparative biology and taxonomic classification.</title>
        <authorList>
            <person name="Goeker M."/>
        </authorList>
    </citation>
    <scope>NUCLEOTIDE SEQUENCE [LARGE SCALE GENOMIC DNA]</scope>
    <source>
        <strain evidence="4 5">DSM 26723</strain>
    </source>
</reference>
<dbReference type="Pfam" id="PF00648">
    <property type="entry name" value="Peptidase_C2"/>
    <property type="match status" value="1"/>
</dbReference>
<dbReference type="InterPro" id="IPR038765">
    <property type="entry name" value="Papain-like_cys_pep_sf"/>
</dbReference>
<feature type="active site" evidence="1">
    <location>
        <position position="271"/>
    </location>
</feature>
<dbReference type="GO" id="GO:0004198">
    <property type="term" value="F:calcium-dependent cysteine-type endopeptidase activity"/>
    <property type="evidence" value="ECO:0007669"/>
    <property type="project" value="InterPro"/>
</dbReference>
<evidence type="ECO:0000313" key="5">
    <source>
        <dbReference type="Proteomes" id="UP000588068"/>
    </source>
</evidence>
<name>A0A841HJB2_9GAMM</name>
<comment type="caution">
    <text evidence="4">The sequence shown here is derived from an EMBL/GenBank/DDBJ whole genome shotgun (WGS) entry which is preliminary data.</text>
</comment>
<keyword evidence="1" id="KW-0378">Hydrolase</keyword>